<feature type="domain" description="PAS" evidence="8">
    <location>
        <begin position="65"/>
        <end position="114"/>
    </location>
</feature>
<evidence type="ECO:0000259" key="9">
    <source>
        <dbReference type="PROSITE" id="PS50113"/>
    </source>
</evidence>
<dbReference type="Pfam" id="PF13426">
    <property type="entry name" value="PAS_9"/>
    <property type="match status" value="2"/>
</dbReference>
<dbReference type="SMART" id="SM00091">
    <property type="entry name" value="PAS"/>
    <property type="match status" value="2"/>
</dbReference>
<keyword evidence="1" id="KW-0600">Photoreceptor protein</keyword>
<proteinExistence type="evidence at transcript level"/>
<evidence type="ECO:0000256" key="3">
    <source>
        <dbReference type="ARBA" id="ARBA00022630"/>
    </source>
</evidence>
<dbReference type="PROSITE" id="PS50113">
    <property type="entry name" value="PAC"/>
    <property type="match status" value="1"/>
</dbReference>
<dbReference type="GO" id="GO:0009637">
    <property type="term" value="P:response to blue light"/>
    <property type="evidence" value="ECO:0007669"/>
    <property type="project" value="UniProtKB-ARBA"/>
</dbReference>
<keyword evidence="6" id="KW-0675">Receptor</keyword>
<sequence>MAQLAMRDFTTDVGIPAVAPSFGRSLAPRTPPVGDDSGAVLREPGSSMGDNAGRGDSTDNEVRKEFDEIRGMLSELDHTFCISDPRLPDLPVVFASPNFFKLTGYSPNEVLGKNCRFLQGPLTERRAVLEIRDAIREERACQVRLLNYKKDGSPFYNLFHMAPVFEHSADGTATIVRHYVGVQTDLTPLLLRVGVEKAAMAFEAIDTHSCTTALTTRWNWDESPTVAELGRQLEECGIQISSSPPQPPSELADRISVEAVSTGREVARRLSMSASRPVEEPNISSSLLLALSRIQQSFVLCDPAIPDCPIVHASDVFIRQWGYPREFVIGRNCRFLQGPDTDPNTVAAIRHAIESSVPITCKLLNYTIDGKPLWNHLHIAPVRGANGKVAFFIGLQLDITNFLPEGADILHTVPVVPDVNRLKQLGAVGQVRVAVRALSKCPSQQPALQTLCRHSSSQAPFTGGTSGVGVPCNTCSPGGAVDGLKRTITG</sequence>
<evidence type="ECO:0000256" key="7">
    <source>
        <dbReference type="SAM" id="MobiDB-lite"/>
    </source>
</evidence>
<keyword evidence="5" id="KW-0157">Chromophore</keyword>
<dbReference type="PANTHER" id="PTHR47429:SF2">
    <property type="entry name" value="PROTEIN TWIN LOV 1"/>
    <property type="match status" value="1"/>
</dbReference>
<evidence type="ECO:0000313" key="10">
    <source>
        <dbReference type="EMBL" id="AML78020.1"/>
    </source>
</evidence>
<dbReference type="GO" id="GO:0009881">
    <property type="term" value="F:photoreceptor activity"/>
    <property type="evidence" value="ECO:0007669"/>
    <property type="project" value="UniProtKB-KW"/>
</dbReference>
<dbReference type="InterPro" id="IPR000014">
    <property type="entry name" value="PAS"/>
</dbReference>
<feature type="domain" description="PAC" evidence="9">
    <location>
        <begin position="357"/>
        <end position="411"/>
    </location>
</feature>
<feature type="region of interest" description="Disordered" evidence="7">
    <location>
        <begin position="23"/>
        <end position="61"/>
    </location>
</feature>
<evidence type="ECO:0000259" key="8">
    <source>
        <dbReference type="PROSITE" id="PS50112"/>
    </source>
</evidence>
<dbReference type="SMART" id="SM00086">
    <property type="entry name" value="PAC"/>
    <property type="match status" value="2"/>
</dbReference>
<protein>
    <submittedName>
        <fullName evidence="10">Putative LOV domain-containing protein</fullName>
    </submittedName>
</protein>
<reference evidence="10" key="1">
    <citation type="journal article" date="2016" name="Proc. Natl. Acad. Sci. U.S.A.">
        <title>Functional and topological diversity of LOV domain photoreceptors.</title>
        <authorList>
            <person name="Glantz S.T."/>
            <person name="Carpenter E.J."/>
            <person name="Melkonian M."/>
            <person name="Gardner K.H."/>
            <person name="Boyden E.S."/>
            <person name="Wong G.K."/>
            <person name="Chow B.Y."/>
        </authorList>
    </citation>
    <scope>NUCLEOTIDE SEQUENCE</scope>
    <source>
        <strain evidence="10">NNHQ_2004876</strain>
    </source>
</reference>
<dbReference type="CDD" id="cd00130">
    <property type="entry name" value="PAS"/>
    <property type="match status" value="2"/>
</dbReference>
<accession>A0A126X0X1</accession>
<dbReference type="Gene3D" id="3.30.450.20">
    <property type="entry name" value="PAS domain"/>
    <property type="match status" value="2"/>
</dbReference>
<dbReference type="SUPFAM" id="SSF55785">
    <property type="entry name" value="PYP-like sensor domain (PAS domain)"/>
    <property type="match status" value="2"/>
</dbReference>
<dbReference type="EMBL" id="KU700188">
    <property type="protein sequence ID" value="AML78020.1"/>
    <property type="molecule type" value="mRNA"/>
</dbReference>
<name>A0A126X0X1_9VIRI</name>
<dbReference type="InterPro" id="IPR001610">
    <property type="entry name" value="PAC"/>
</dbReference>
<evidence type="ECO:0000256" key="5">
    <source>
        <dbReference type="ARBA" id="ARBA00022991"/>
    </source>
</evidence>
<dbReference type="PANTHER" id="PTHR47429">
    <property type="entry name" value="PROTEIN TWIN LOV 1"/>
    <property type="match status" value="1"/>
</dbReference>
<keyword evidence="2" id="KW-0716">Sensory transduction</keyword>
<keyword evidence="4" id="KW-0288">FMN</keyword>
<evidence type="ECO:0000256" key="6">
    <source>
        <dbReference type="ARBA" id="ARBA00023170"/>
    </source>
</evidence>
<evidence type="ECO:0000256" key="1">
    <source>
        <dbReference type="ARBA" id="ARBA00022543"/>
    </source>
</evidence>
<dbReference type="InterPro" id="IPR035965">
    <property type="entry name" value="PAS-like_dom_sf"/>
</dbReference>
<dbReference type="PROSITE" id="PS50112">
    <property type="entry name" value="PAS"/>
    <property type="match status" value="1"/>
</dbReference>
<evidence type="ECO:0000256" key="4">
    <source>
        <dbReference type="ARBA" id="ARBA00022643"/>
    </source>
</evidence>
<dbReference type="InterPro" id="IPR000700">
    <property type="entry name" value="PAS-assoc_C"/>
</dbReference>
<organism evidence="10">
    <name type="scientific">Spirotaenia minuta</name>
    <dbReference type="NCBI Taxonomy" id="1408785"/>
    <lineage>
        <taxon>Eukaryota</taxon>
        <taxon>Viridiplantae</taxon>
        <taxon>Streptophyta</taxon>
        <taxon>Mesostigmatophyceae</taxon>
        <taxon>Spirotaenia</taxon>
    </lineage>
</organism>
<dbReference type="NCBIfam" id="TIGR00229">
    <property type="entry name" value="sensory_box"/>
    <property type="match status" value="2"/>
</dbReference>
<dbReference type="GO" id="GO:0005634">
    <property type="term" value="C:nucleus"/>
    <property type="evidence" value="ECO:0007669"/>
    <property type="project" value="TreeGrafter"/>
</dbReference>
<dbReference type="AlphaFoldDB" id="A0A126X0X1"/>
<keyword evidence="3" id="KW-0285">Flavoprotein</keyword>
<evidence type="ECO:0000256" key="2">
    <source>
        <dbReference type="ARBA" id="ARBA00022606"/>
    </source>
</evidence>